<comment type="caution">
    <text evidence="2">The sequence shown here is derived from an EMBL/GenBank/DDBJ whole genome shotgun (WGS) entry which is preliminary data.</text>
</comment>
<reference evidence="2" key="1">
    <citation type="journal article" date="2019" name="bioRxiv">
        <title>The Genome of the Zebra Mussel, Dreissena polymorpha: A Resource for Invasive Species Research.</title>
        <authorList>
            <person name="McCartney M.A."/>
            <person name="Auch B."/>
            <person name="Kono T."/>
            <person name="Mallez S."/>
            <person name="Zhang Y."/>
            <person name="Obille A."/>
            <person name="Becker A."/>
            <person name="Abrahante J.E."/>
            <person name="Garbe J."/>
            <person name="Badalamenti J.P."/>
            <person name="Herman A."/>
            <person name="Mangelson H."/>
            <person name="Liachko I."/>
            <person name="Sullivan S."/>
            <person name="Sone E.D."/>
            <person name="Koren S."/>
            <person name="Silverstein K.A.T."/>
            <person name="Beckman K.B."/>
            <person name="Gohl D.M."/>
        </authorList>
    </citation>
    <scope>NUCLEOTIDE SEQUENCE</scope>
    <source>
        <strain evidence="2">Duluth1</strain>
        <tissue evidence="2">Whole animal</tissue>
    </source>
</reference>
<organism evidence="2 3">
    <name type="scientific">Dreissena polymorpha</name>
    <name type="common">Zebra mussel</name>
    <name type="synonym">Mytilus polymorpha</name>
    <dbReference type="NCBI Taxonomy" id="45954"/>
    <lineage>
        <taxon>Eukaryota</taxon>
        <taxon>Metazoa</taxon>
        <taxon>Spiralia</taxon>
        <taxon>Lophotrochozoa</taxon>
        <taxon>Mollusca</taxon>
        <taxon>Bivalvia</taxon>
        <taxon>Autobranchia</taxon>
        <taxon>Heteroconchia</taxon>
        <taxon>Euheterodonta</taxon>
        <taxon>Imparidentia</taxon>
        <taxon>Neoheterodontei</taxon>
        <taxon>Myida</taxon>
        <taxon>Dreissenoidea</taxon>
        <taxon>Dreissenidae</taxon>
        <taxon>Dreissena</taxon>
    </lineage>
</organism>
<evidence type="ECO:0000313" key="3">
    <source>
        <dbReference type="Proteomes" id="UP000828390"/>
    </source>
</evidence>
<dbReference type="AlphaFoldDB" id="A0A9D4KJU5"/>
<reference evidence="2" key="2">
    <citation type="submission" date="2020-11" db="EMBL/GenBank/DDBJ databases">
        <authorList>
            <person name="McCartney M.A."/>
            <person name="Auch B."/>
            <person name="Kono T."/>
            <person name="Mallez S."/>
            <person name="Becker A."/>
            <person name="Gohl D.M."/>
            <person name="Silverstein K.A.T."/>
            <person name="Koren S."/>
            <person name="Bechman K.B."/>
            <person name="Herman A."/>
            <person name="Abrahante J.E."/>
            <person name="Garbe J."/>
        </authorList>
    </citation>
    <scope>NUCLEOTIDE SEQUENCE</scope>
    <source>
        <strain evidence="2">Duluth1</strain>
        <tissue evidence="2">Whole animal</tissue>
    </source>
</reference>
<evidence type="ECO:0000256" key="1">
    <source>
        <dbReference type="SAM" id="MobiDB-lite"/>
    </source>
</evidence>
<dbReference type="EMBL" id="JAIWYP010000004">
    <property type="protein sequence ID" value="KAH3841205.1"/>
    <property type="molecule type" value="Genomic_DNA"/>
</dbReference>
<accession>A0A9D4KJU5</accession>
<evidence type="ECO:0000313" key="2">
    <source>
        <dbReference type="EMBL" id="KAH3841205.1"/>
    </source>
</evidence>
<dbReference type="Proteomes" id="UP000828390">
    <property type="component" value="Unassembled WGS sequence"/>
</dbReference>
<protein>
    <submittedName>
        <fullName evidence="2">Uncharacterized protein</fullName>
    </submittedName>
</protein>
<feature type="region of interest" description="Disordered" evidence="1">
    <location>
        <begin position="1"/>
        <end position="28"/>
    </location>
</feature>
<sequence>MLRKHRDRCRQMSRPSATSGKIHRNRKRVHWCGQEIPDGGYSRRKVSSLSMERAYTDGQQGQSRQRGVGALAHVQYPVAL</sequence>
<keyword evidence="3" id="KW-1185">Reference proteome</keyword>
<name>A0A9D4KJU5_DREPO</name>
<gene>
    <name evidence="2" type="ORF">DPMN_114663</name>
</gene>
<proteinExistence type="predicted"/>